<name>A0ABQ9LCQ0_HEVBR</name>
<organism evidence="11 12">
    <name type="scientific">Hevea brasiliensis</name>
    <name type="common">Para rubber tree</name>
    <name type="synonym">Siphonia brasiliensis</name>
    <dbReference type="NCBI Taxonomy" id="3981"/>
    <lineage>
        <taxon>Eukaryota</taxon>
        <taxon>Viridiplantae</taxon>
        <taxon>Streptophyta</taxon>
        <taxon>Embryophyta</taxon>
        <taxon>Tracheophyta</taxon>
        <taxon>Spermatophyta</taxon>
        <taxon>Magnoliopsida</taxon>
        <taxon>eudicotyledons</taxon>
        <taxon>Gunneridae</taxon>
        <taxon>Pentapetalae</taxon>
        <taxon>rosids</taxon>
        <taxon>fabids</taxon>
        <taxon>Malpighiales</taxon>
        <taxon>Euphorbiaceae</taxon>
        <taxon>Crotonoideae</taxon>
        <taxon>Micrandreae</taxon>
        <taxon>Hevea</taxon>
    </lineage>
</organism>
<dbReference type="CDD" id="cd00018">
    <property type="entry name" value="AP2"/>
    <property type="match status" value="1"/>
</dbReference>
<comment type="similarity">
    <text evidence="8">Belongs to the AP2/ERF transcription factor family. ERF subfamily.</text>
</comment>
<gene>
    <name evidence="11" type="ORF">P3X46_023632</name>
</gene>
<dbReference type="Gene3D" id="3.30.730.10">
    <property type="entry name" value="AP2/ERF domain"/>
    <property type="match status" value="1"/>
</dbReference>
<dbReference type="PANTHER" id="PTHR31190:SF499">
    <property type="entry name" value="ETHYLENE-RESPONSIVE TRANSCRIPTION FACTOR ERF105"/>
    <property type="match status" value="1"/>
</dbReference>
<evidence type="ECO:0000256" key="5">
    <source>
        <dbReference type="ARBA" id="ARBA00023159"/>
    </source>
</evidence>
<evidence type="ECO:0000313" key="12">
    <source>
        <dbReference type="Proteomes" id="UP001174677"/>
    </source>
</evidence>
<evidence type="ECO:0000256" key="6">
    <source>
        <dbReference type="ARBA" id="ARBA00023163"/>
    </source>
</evidence>
<accession>A0ABQ9LCQ0</accession>
<dbReference type="PROSITE" id="PS51032">
    <property type="entry name" value="AP2_ERF"/>
    <property type="match status" value="1"/>
</dbReference>
<feature type="region of interest" description="Disordered" evidence="9">
    <location>
        <begin position="175"/>
        <end position="247"/>
    </location>
</feature>
<comment type="caution">
    <text evidence="11">The sequence shown here is derived from an EMBL/GenBank/DDBJ whole genome shotgun (WGS) entry which is preliminary data.</text>
</comment>
<evidence type="ECO:0000256" key="4">
    <source>
        <dbReference type="ARBA" id="ARBA00023125"/>
    </source>
</evidence>
<keyword evidence="2" id="KW-0936">Ethylene signaling pathway</keyword>
<dbReference type="InterPro" id="IPR036955">
    <property type="entry name" value="AP2/ERF_dom_sf"/>
</dbReference>
<feature type="domain" description="AP2/ERF" evidence="10">
    <location>
        <begin position="115"/>
        <end position="173"/>
    </location>
</feature>
<evidence type="ECO:0000313" key="11">
    <source>
        <dbReference type="EMBL" id="KAJ9164014.1"/>
    </source>
</evidence>
<keyword evidence="4" id="KW-0238">DNA-binding</keyword>
<sequence>MASPDEASTLELIRQHLLTDFASMDNFNLDASIFFKTESQEFDCLIPQQPHKMEFNKPQLVQNSNNTLRSSTLSQRKPAMSNISIPPPATLKAIPPQKPVAVSVAATDHSSGEKHYRGVRRRPWGKYAAEIRDPNKKGARVWLGTFDTAIEAAKAYDNAAFRLRGSKAILNFPLEVGDSDSNNTQQESELTDDNSECSNNNNSSSKKRKIEETDSLQSSNNKVIKTENPSPEREGKAAQSTDPLTPSSWKGFWDGEVMGIFSVPPLSPLSPHHSMGYSRLMVM</sequence>
<keyword evidence="12" id="KW-1185">Reference proteome</keyword>
<evidence type="ECO:0000256" key="8">
    <source>
        <dbReference type="ARBA" id="ARBA00024343"/>
    </source>
</evidence>
<feature type="compositionally biased region" description="Polar residues" evidence="9">
    <location>
        <begin position="238"/>
        <end position="247"/>
    </location>
</feature>
<feature type="compositionally biased region" description="Polar residues" evidence="9">
    <location>
        <begin position="215"/>
        <end position="229"/>
    </location>
</feature>
<dbReference type="PANTHER" id="PTHR31190">
    <property type="entry name" value="DNA-BINDING DOMAIN"/>
    <property type="match status" value="1"/>
</dbReference>
<dbReference type="SMART" id="SM00380">
    <property type="entry name" value="AP2"/>
    <property type="match status" value="1"/>
</dbReference>
<protein>
    <recommendedName>
        <fullName evidence="10">AP2/ERF domain-containing protein</fullName>
    </recommendedName>
</protein>
<reference evidence="11" key="1">
    <citation type="journal article" date="2023" name="Plant Biotechnol. J.">
        <title>Chromosome-level wild Hevea brasiliensis genome provides new tools for genomic-assisted breeding and valuable loci to elevate rubber yield.</title>
        <authorList>
            <person name="Cheng H."/>
            <person name="Song X."/>
            <person name="Hu Y."/>
            <person name="Wu T."/>
            <person name="Yang Q."/>
            <person name="An Z."/>
            <person name="Feng S."/>
            <person name="Deng Z."/>
            <person name="Wu W."/>
            <person name="Zeng X."/>
            <person name="Tu M."/>
            <person name="Wang X."/>
            <person name="Huang H."/>
        </authorList>
    </citation>
    <scope>NUCLEOTIDE SEQUENCE</scope>
    <source>
        <strain evidence="11">MT/VB/25A 57/8</strain>
    </source>
</reference>
<evidence type="ECO:0000256" key="2">
    <source>
        <dbReference type="ARBA" id="ARBA00022745"/>
    </source>
</evidence>
<keyword evidence="5" id="KW-0010">Activator</keyword>
<evidence type="ECO:0000256" key="7">
    <source>
        <dbReference type="ARBA" id="ARBA00023242"/>
    </source>
</evidence>
<keyword evidence="7" id="KW-0539">Nucleus</keyword>
<dbReference type="InterPro" id="IPR016177">
    <property type="entry name" value="DNA-bd_dom_sf"/>
</dbReference>
<dbReference type="InterPro" id="IPR044808">
    <property type="entry name" value="ERF_plant"/>
</dbReference>
<dbReference type="Proteomes" id="UP001174677">
    <property type="component" value="Chromosome 13"/>
</dbReference>
<keyword evidence="6" id="KW-0804">Transcription</keyword>
<dbReference type="EMBL" id="JARPOI010000013">
    <property type="protein sequence ID" value="KAJ9164014.1"/>
    <property type="molecule type" value="Genomic_DNA"/>
</dbReference>
<evidence type="ECO:0000256" key="3">
    <source>
        <dbReference type="ARBA" id="ARBA00023015"/>
    </source>
</evidence>
<proteinExistence type="inferred from homology"/>
<keyword evidence="3" id="KW-0805">Transcription regulation</keyword>
<comment type="subcellular location">
    <subcellularLocation>
        <location evidence="1">Nucleus</location>
    </subcellularLocation>
</comment>
<evidence type="ECO:0000259" key="10">
    <source>
        <dbReference type="PROSITE" id="PS51032"/>
    </source>
</evidence>
<evidence type="ECO:0000256" key="1">
    <source>
        <dbReference type="ARBA" id="ARBA00004123"/>
    </source>
</evidence>
<feature type="compositionally biased region" description="Polar residues" evidence="9">
    <location>
        <begin position="179"/>
        <end position="188"/>
    </location>
</feature>
<dbReference type="SUPFAM" id="SSF54171">
    <property type="entry name" value="DNA-binding domain"/>
    <property type="match status" value="1"/>
</dbReference>
<evidence type="ECO:0000256" key="9">
    <source>
        <dbReference type="SAM" id="MobiDB-lite"/>
    </source>
</evidence>
<dbReference type="Pfam" id="PF00847">
    <property type="entry name" value="AP2"/>
    <property type="match status" value="1"/>
</dbReference>
<dbReference type="PRINTS" id="PR00367">
    <property type="entry name" value="ETHRSPELEMNT"/>
</dbReference>
<dbReference type="InterPro" id="IPR001471">
    <property type="entry name" value="AP2/ERF_dom"/>
</dbReference>